<keyword evidence="4 7" id="KW-0812">Transmembrane</keyword>
<dbReference type="CDD" id="cd13136">
    <property type="entry name" value="MATE_DinF_like"/>
    <property type="match status" value="1"/>
</dbReference>
<dbReference type="NCBIfam" id="TIGR00797">
    <property type="entry name" value="matE"/>
    <property type="match status" value="1"/>
</dbReference>
<feature type="transmembrane region" description="Helical" evidence="7">
    <location>
        <begin position="48"/>
        <end position="72"/>
    </location>
</feature>
<dbReference type="PANTHER" id="PTHR43298:SF2">
    <property type="entry name" value="FMN_FAD EXPORTER YEEO-RELATED"/>
    <property type="match status" value="1"/>
</dbReference>
<feature type="transmembrane region" description="Helical" evidence="7">
    <location>
        <begin position="390"/>
        <end position="409"/>
    </location>
</feature>
<evidence type="ECO:0000256" key="2">
    <source>
        <dbReference type="ARBA" id="ARBA00010199"/>
    </source>
</evidence>
<feature type="transmembrane region" description="Helical" evidence="7">
    <location>
        <begin position="320"/>
        <end position="345"/>
    </location>
</feature>
<feature type="transmembrane region" description="Helical" evidence="7">
    <location>
        <begin position="171"/>
        <end position="192"/>
    </location>
</feature>
<feature type="transmembrane region" description="Helical" evidence="7">
    <location>
        <begin position="204"/>
        <end position="224"/>
    </location>
</feature>
<dbReference type="RefSeq" id="WP_284482297.1">
    <property type="nucleotide sequence ID" value="NZ_JASNJD010000015.1"/>
</dbReference>
<reference evidence="8 9" key="1">
    <citation type="submission" date="2023-05" db="EMBL/GenBank/DDBJ databases">
        <title>Pseudodonghicola sp. nov.</title>
        <authorList>
            <person name="Huang J."/>
        </authorList>
    </citation>
    <scope>NUCLEOTIDE SEQUENCE [LARGE SCALE GENOMIC DNA]</scope>
    <source>
        <strain evidence="8 9">IC7</strain>
    </source>
</reference>
<keyword evidence="5 7" id="KW-1133">Transmembrane helix</keyword>
<protein>
    <submittedName>
        <fullName evidence="8">MATE family efflux transporter</fullName>
    </submittedName>
</protein>
<dbReference type="EMBL" id="JASNJD010000015">
    <property type="protein sequence ID" value="MDK3019525.1"/>
    <property type="molecule type" value="Genomic_DNA"/>
</dbReference>
<feature type="transmembrane region" description="Helical" evidence="7">
    <location>
        <begin position="276"/>
        <end position="299"/>
    </location>
</feature>
<keyword evidence="3" id="KW-0813">Transport</keyword>
<comment type="similarity">
    <text evidence="2">Belongs to the multi antimicrobial extrusion (MATE) (TC 2.A.66.1) family.</text>
</comment>
<proteinExistence type="inferred from homology"/>
<organism evidence="8 9">
    <name type="scientific">Pseudodonghicola flavimaris</name>
    <dbReference type="NCBI Taxonomy" id="3050036"/>
    <lineage>
        <taxon>Bacteria</taxon>
        <taxon>Pseudomonadati</taxon>
        <taxon>Pseudomonadota</taxon>
        <taxon>Alphaproteobacteria</taxon>
        <taxon>Rhodobacterales</taxon>
        <taxon>Paracoccaceae</taxon>
        <taxon>Pseudodonghicola</taxon>
    </lineage>
</organism>
<evidence type="ECO:0000256" key="4">
    <source>
        <dbReference type="ARBA" id="ARBA00022692"/>
    </source>
</evidence>
<feature type="transmembrane region" description="Helical" evidence="7">
    <location>
        <begin position="415"/>
        <end position="435"/>
    </location>
</feature>
<evidence type="ECO:0000313" key="9">
    <source>
        <dbReference type="Proteomes" id="UP001243757"/>
    </source>
</evidence>
<name>A0ABT7F4J6_9RHOB</name>
<comment type="subcellular location">
    <subcellularLocation>
        <location evidence="1">Membrane</location>
        <topology evidence="1">Multi-pass membrane protein</topology>
    </subcellularLocation>
</comment>
<gene>
    <name evidence="8" type="ORF">QO033_17735</name>
</gene>
<dbReference type="PANTHER" id="PTHR43298">
    <property type="entry name" value="MULTIDRUG RESISTANCE PROTEIN NORM-RELATED"/>
    <property type="match status" value="1"/>
</dbReference>
<sequence length="442" mass="46569">MSMSSAPGGALTNRRILHIALPIVLSNITVPILGVVDTAVVGQMGAAAPIGAVGLGAIILSAVYWIFGFLRMGTVGLTSQALGAGERGEVTALLLRVLLIGLSAGLVMILLQVPIFWAAFRLAPGSVEVEGLTATYLQVRIWSAPAAIALFGINGWLIAQERTRSVLALQLWMNGINVALDLLFVLGLGWGVGGVALATFLAEWSGLVFGLWLCRGAFSGAGWRQRAAIFDRDRLAHMLVVNTDILIRSLLLEAMLVSFLFVGAGFGDVTLAANQVLMQFLTFSAFALDGFAYTAETLVGQAMGARARARLREAALRSSAWGVLVVVLVAAVFGLFGGAIIDLMTTAPEVRERAREFLPYLVAAPVVGVGAFMLDGIFIGATATRDMRNMMAVSFAIYAATAAALVPLLDNHGLWLSLLVGFVARGVTLGLRYPALEARAAA</sequence>
<feature type="transmembrane region" description="Helical" evidence="7">
    <location>
        <begin position="16"/>
        <end position="36"/>
    </location>
</feature>
<feature type="transmembrane region" description="Helical" evidence="7">
    <location>
        <begin position="93"/>
        <end position="119"/>
    </location>
</feature>
<dbReference type="InterPro" id="IPR050222">
    <property type="entry name" value="MATE_MdtK"/>
</dbReference>
<evidence type="ECO:0000256" key="1">
    <source>
        <dbReference type="ARBA" id="ARBA00004141"/>
    </source>
</evidence>
<comment type="caution">
    <text evidence="8">The sequence shown here is derived from an EMBL/GenBank/DDBJ whole genome shotgun (WGS) entry which is preliminary data.</text>
</comment>
<dbReference type="Proteomes" id="UP001243757">
    <property type="component" value="Unassembled WGS sequence"/>
</dbReference>
<feature type="transmembrane region" description="Helical" evidence="7">
    <location>
        <begin position="357"/>
        <end position="378"/>
    </location>
</feature>
<evidence type="ECO:0000256" key="5">
    <source>
        <dbReference type="ARBA" id="ARBA00022989"/>
    </source>
</evidence>
<keyword evidence="9" id="KW-1185">Reference proteome</keyword>
<dbReference type="Pfam" id="PF01554">
    <property type="entry name" value="MatE"/>
    <property type="match status" value="2"/>
</dbReference>
<feature type="transmembrane region" description="Helical" evidence="7">
    <location>
        <begin position="139"/>
        <end position="159"/>
    </location>
</feature>
<accession>A0ABT7F4J6</accession>
<evidence type="ECO:0000256" key="3">
    <source>
        <dbReference type="ARBA" id="ARBA00022448"/>
    </source>
</evidence>
<evidence type="ECO:0000256" key="7">
    <source>
        <dbReference type="SAM" id="Phobius"/>
    </source>
</evidence>
<dbReference type="InterPro" id="IPR002528">
    <property type="entry name" value="MATE_fam"/>
</dbReference>
<dbReference type="InterPro" id="IPR044644">
    <property type="entry name" value="DinF-like"/>
</dbReference>
<evidence type="ECO:0000256" key="6">
    <source>
        <dbReference type="ARBA" id="ARBA00023136"/>
    </source>
</evidence>
<evidence type="ECO:0000313" key="8">
    <source>
        <dbReference type="EMBL" id="MDK3019525.1"/>
    </source>
</evidence>
<feature type="transmembrane region" description="Helical" evidence="7">
    <location>
        <begin position="245"/>
        <end position="264"/>
    </location>
</feature>
<keyword evidence="6 7" id="KW-0472">Membrane</keyword>